<dbReference type="AlphaFoldDB" id="A0A2N5TC66"/>
<evidence type="ECO:0000313" key="2">
    <source>
        <dbReference type="EMBL" id="PLW23060.1"/>
    </source>
</evidence>
<organism evidence="2 5">
    <name type="scientific">Puccinia coronata f. sp. avenae</name>
    <dbReference type="NCBI Taxonomy" id="200324"/>
    <lineage>
        <taxon>Eukaryota</taxon>
        <taxon>Fungi</taxon>
        <taxon>Dikarya</taxon>
        <taxon>Basidiomycota</taxon>
        <taxon>Pucciniomycotina</taxon>
        <taxon>Pucciniomycetes</taxon>
        <taxon>Pucciniales</taxon>
        <taxon>Pucciniaceae</taxon>
        <taxon>Puccinia</taxon>
    </lineage>
</organism>
<evidence type="ECO:0000256" key="1">
    <source>
        <dbReference type="SAM" id="MobiDB-lite"/>
    </source>
</evidence>
<protein>
    <submittedName>
        <fullName evidence="2">Uncharacterized protein</fullName>
    </submittedName>
</protein>
<feature type="region of interest" description="Disordered" evidence="1">
    <location>
        <begin position="1"/>
        <end position="50"/>
    </location>
</feature>
<dbReference type="Proteomes" id="UP000235388">
    <property type="component" value="Unassembled WGS sequence"/>
</dbReference>
<accession>A0A2N5TC66</accession>
<gene>
    <name evidence="3" type="ORF">PCANC_08608</name>
    <name evidence="2" type="ORF">PCASD_11044</name>
</gene>
<sequence>MIFNAPSEQRRGTTCGGKPTTPSVQRGPHDHGDGSAGVLGTAGSSRGHITSPCGLNDWTVTGAAPELGIRPAVYPQPECGMANSVRQQWFG</sequence>
<comment type="caution">
    <text evidence="2">The sequence shown here is derived from an EMBL/GenBank/DDBJ whole genome shotgun (WGS) entry which is preliminary data.</text>
</comment>
<reference evidence="4 5" key="1">
    <citation type="submission" date="2017-11" db="EMBL/GenBank/DDBJ databases">
        <title>De novo assembly and phasing of dikaryotic genomes from two isolates of Puccinia coronata f. sp. avenae, the causal agent of oat crown rust.</title>
        <authorList>
            <person name="Miller M.E."/>
            <person name="Zhang Y."/>
            <person name="Omidvar V."/>
            <person name="Sperschneider J."/>
            <person name="Schwessinger B."/>
            <person name="Raley C."/>
            <person name="Palmer J.M."/>
            <person name="Garnica D."/>
            <person name="Upadhyaya N."/>
            <person name="Rathjen J."/>
            <person name="Taylor J.M."/>
            <person name="Park R.F."/>
            <person name="Dodds P.N."/>
            <person name="Hirsch C.D."/>
            <person name="Kianian S.F."/>
            <person name="Figueroa M."/>
        </authorList>
    </citation>
    <scope>NUCLEOTIDE SEQUENCE [LARGE SCALE GENOMIC DNA]</scope>
    <source>
        <strain evidence="3">12NC29</strain>
        <strain evidence="2">12SD80</strain>
    </source>
</reference>
<keyword evidence="4" id="KW-1185">Reference proteome</keyword>
<name>A0A2N5TC66_9BASI</name>
<evidence type="ECO:0000313" key="3">
    <source>
        <dbReference type="EMBL" id="PLW42542.1"/>
    </source>
</evidence>
<dbReference type="EMBL" id="PGCI01000644">
    <property type="protein sequence ID" value="PLW23060.1"/>
    <property type="molecule type" value="Genomic_DNA"/>
</dbReference>
<evidence type="ECO:0000313" key="4">
    <source>
        <dbReference type="Proteomes" id="UP000235388"/>
    </source>
</evidence>
<dbReference type="Proteomes" id="UP000235392">
    <property type="component" value="Unassembled WGS sequence"/>
</dbReference>
<proteinExistence type="predicted"/>
<evidence type="ECO:0000313" key="5">
    <source>
        <dbReference type="Proteomes" id="UP000235392"/>
    </source>
</evidence>
<dbReference type="EMBL" id="PGCJ01000157">
    <property type="protein sequence ID" value="PLW42542.1"/>
    <property type="molecule type" value="Genomic_DNA"/>
</dbReference>